<evidence type="ECO:0000256" key="4">
    <source>
        <dbReference type="PIRSR" id="PIRSR611284-2"/>
    </source>
</evidence>
<comment type="subunit">
    <text evidence="5">Homotetramer.</text>
</comment>
<dbReference type="Proteomes" id="UP000440224">
    <property type="component" value="Unassembled WGS sequence"/>
</dbReference>
<dbReference type="InterPro" id="IPR020904">
    <property type="entry name" value="Sc_DH/Rdtase_CS"/>
</dbReference>
<dbReference type="GO" id="GO:0051287">
    <property type="term" value="F:NAD binding"/>
    <property type="evidence" value="ECO:0007669"/>
    <property type="project" value="UniProtKB-UniRule"/>
</dbReference>
<dbReference type="EC" id="1.1.1.100" evidence="5"/>
<comment type="catalytic activity">
    <reaction evidence="5">
        <text>a (3R)-hydroxyacyl-[ACP] + NADP(+) = a 3-oxoacyl-[ACP] + NADPH + H(+)</text>
        <dbReference type="Rhea" id="RHEA:17397"/>
        <dbReference type="Rhea" id="RHEA-COMP:9916"/>
        <dbReference type="Rhea" id="RHEA-COMP:9945"/>
        <dbReference type="ChEBI" id="CHEBI:15378"/>
        <dbReference type="ChEBI" id="CHEBI:57783"/>
        <dbReference type="ChEBI" id="CHEBI:58349"/>
        <dbReference type="ChEBI" id="CHEBI:78776"/>
        <dbReference type="ChEBI" id="CHEBI:78827"/>
        <dbReference type="EC" id="1.1.1.100"/>
    </reaction>
</comment>
<dbReference type="PRINTS" id="PR00080">
    <property type="entry name" value="SDRFAMILY"/>
</dbReference>
<dbReference type="InterPro" id="IPR036291">
    <property type="entry name" value="NAD(P)-bd_dom_sf"/>
</dbReference>
<dbReference type="InterPro" id="IPR057326">
    <property type="entry name" value="KR_dom"/>
</dbReference>
<feature type="binding site" evidence="4">
    <location>
        <begin position="156"/>
        <end position="160"/>
    </location>
    <ligand>
        <name>NADP(+)</name>
        <dbReference type="ChEBI" id="CHEBI:58349"/>
    </ligand>
</feature>
<protein>
    <recommendedName>
        <fullName evidence="5">3-oxoacyl-[acyl-carrier-protein] reductase</fullName>
        <ecNumber evidence="5">1.1.1.100</ecNumber>
    </recommendedName>
</protein>
<keyword evidence="5" id="KW-0275">Fatty acid biosynthesis</keyword>
<dbReference type="GO" id="GO:0004316">
    <property type="term" value="F:3-oxoacyl-[acyl-carrier-protein] reductase (NADPH) activity"/>
    <property type="evidence" value="ECO:0007669"/>
    <property type="project" value="UniProtKB-UniRule"/>
</dbReference>
<dbReference type="OrthoDB" id="9804774at2"/>
<feature type="binding site" evidence="4">
    <location>
        <position position="189"/>
    </location>
    <ligand>
        <name>NADP(+)</name>
        <dbReference type="ChEBI" id="CHEBI:58349"/>
    </ligand>
</feature>
<dbReference type="PANTHER" id="PTHR42879">
    <property type="entry name" value="3-OXOACYL-(ACYL-CARRIER-PROTEIN) REDUCTASE"/>
    <property type="match status" value="1"/>
</dbReference>
<dbReference type="GO" id="GO:0006633">
    <property type="term" value="P:fatty acid biosynthetic process"/>
    <property type="evidence" value="ECO:0007669"/>
    <property type="project" value="UniProtKB-UniPathway"/>
</dbReference>
<name>A0A6N7PFY8_9BACT</name>
<comment type="caution">
    <text evidence="7">The sequence shown here is derived from an EMBL/GenBank/DDBJ whole genome shotgun (WGS) entry which is preliminary data.</text>
</comment>
<feature type="binding site" evidence="4">
    <location>
        <begin position="13"/>
        <end position="16"/>
    </location>
    <ligand>
        <name>NADP(+)</name>
        <dbReference type="ChEBI" id="CHEBI:58349"/>
    </ligand>
</feature>
<comment type="function">
    <text evidence="5">Catalyzes the NADPH-dependent reduction of beta-ketoacyl-ACP substrates to beta-hydroxyacyl-ACP products, the first reductive step in the elongation cycle of fatty acid biosynthesis.</text>
</comment>
<dbReference type="AlphaFoldDB" id="A0A6N7PFY8"/>
<keyword evidence="5" id="KW-0444">Lipid biosynthesis</keyword>
<dbReference type="NCBIfam" id="NF009466">
    <property type="entry name" value="PRK12826.1-2"/>
    <property type="match status" value="1"/>
</dbReference>
<proteinExistence type="inferred from homology"/>
<dbReference type="NCBIfam" id="NF005559">
    <property type="entry name" value="PRK07231.1"/>
    <property type="match status" value="1"/>
</dbReference>
<accession>A0A6N7PFY8</accession>
<evidence type="ECO:0000259" key="6">
    <source>
        <dbReference type="SMART" id="SM00822"/>
    </source>
</evidence>
<comment type="pathway">
    <text evidence="5">Lipid metabolism; fatty acid biosynthesis.</text>
</comment>
<keyword evidence="2 5" id="KW-0560">Oxidoreductase</keyword>
<gene>
    <name evidence="7" type="primary">fabG</name>
    <name evidence="7" type="ORF">GF068_03125</name>
</gene>
<keyword evidence="8" id="KW-1185">Reference proteome</keyword>
<sequence length="248" mass="25697">MFGLSGKVALVTGASRGIGRATAEALAAQGAHVVVNYVRGEEEARRVVSAIEERGGKAEALGFDVADMQGTDEAIAALAKRLGRLDILVANAGIAVDNLVLRVKEEEIDRVFAVNVKGAIGCARAAIKPMMRARAGRIVLLSSIVGEMGNAGQAVYAASKAALLGLSKTLAREYASRSITVNVVAPGFIDTDMTSSLGAEVKDGMLKTIPLGRTGKPEEVAAAVVFLCSDAASYITGETIRVNGGMYM</sequence>
<organism evidence="7 8">
    <name type="scientific">Polyangium spumosum</name>
    <dbReference type="NCBI Taxonomy" id="889282"/>
    <lineage>
        <taxon>Bacteria</taxon>
        <taxon>Pseudomonadati</taxon>
        <taxon>Myxococcota</taxon>
        <taxon>Polyangia</taxon>
        <taxon>Polyangiales</taxon>
        <taxon>Polyangiaceae</taxon>
        <taxon>Polyangium</taxon>
    </lineage>
</organism>
<reference evidence="7 8" key="1">
    <citation type="submission" date="2019-10" db="EMBL/GenBank/DDBJ databases">
        <title>A soil myxobacterium in the family Polyangiaceae.</title>
        <authorList>
            <person name="Li Y."/>
            <person name="Wang J."/>
        </authorList>
    </citation>
    <scope>NUCLEOTIDE SEQUENCE [LARGE SCALE GENOMIC DNA]</scope>
    <source>
        <strain evidence="7 8">DSM 14734</strain>
    </source>
</reference>
<evidence type="ECO:0000313" key="8">
    <source>
        <dbReference type="Proteomes" id="UP000440224"/>
    </source>
</evidence>
<dbReference type="InterPro" id="IPR011284">
    <property type="entry name" value="3oxo_ACP_reduc"/>
</dbReference>
<dbReference type="NCBIfam" id="TIGR01830">
    <property type="entry name" value="3oxo_ACP_reduc"/>
    <property type="match status" value="1"/>
</dbReference>
<dbReference type="SUPFAM" id="SSF51735">
    <property type="entry name" value="NAD(P)-binding Rossmann-fold domains"/>
    <property type="match status" value="1"/>
</dbReference>
<evidence type="ECO:0000313" key="7">
    <source>
        <dbReference type="EMBL" id="MRG90918.1"/>
    </source>
</evidence>
<dbReference type="PANTHER" id="PTHR42879:SF2">
    <property type="entry name" value="3-OXOACYL-[ACYL-CARRIER-PROTEIN] REDUCTASE FABG"/>
    <property type="match status" value="1"/>
</dbReference>
<evidence type="ECO:0000256" key="1">
    <source>
        <dbReference type="ARBA" id="ARBA00006484"/>
    </source>
</evidence>
<comment type="similarity">
    <text evidence="1 5">Belongs to the short-chain dehydrogenases/reductases (SDR) family.</text>
</comment>
<keyword evidence="5" id="KW-0276">Fatty acid metabolism</keyword>
<dbReference type="UniPathway" id="UPA00094"/>
<feature type="binding site" evidence="4">
    <location>
        <position position="91"/>
    </location>
    <ligand>
        <name>NADP(+)</name>
        <dbReference type="ChEBI" id="CHEBI:58349"/>
    </ligand>
</feature>
<dbReference type="RefSeq" id="WP_153817778.1">
    <property type="nucleotide sequence ID" value="NZ_WJIE01000001.1"/>
</dbReference>
<dbReference type="EMBL" id="WJIE01000001">
    <property type="protein sequence ID" value="MRG90918.1"/>
    <property type="molecule type" value="Genomic_DNA"/>
</dbReference>
<dbReference type="InterPro" id="IPR002347">
    <property type="entry name" value="SDR_fam"/>
</dbReference>
<evidence type="ECO:0000256" key="5">
    <source>
        <dbReference type="RuleBase" id="RU366074"/>
    </source>
</evidence>
<feature type="domain" description="Ketoreductase" evidence="6">
    <location>
        <begin position="7"/>
        <end position="192"/>
    </location>
</feature>
<dbReference type="InterPro" id="IPR050259">
    <property type="entry name" value="SDR"/>
</dbReference>
<dbReference type="Gene3D" id="3.40.50.720">
    <property type="entry name" value="NAD(P)-binding Rossmann-like Domain"/>
    <property type="match status" value="1"/>
</dbReference>
<keyword evidence="4 5" id="KW-0521">NADP</keyword>
<feature type="active site" description="Proton acceptor" evidence="3">
    <location>
        <position position="156"/>
    </location>
</feature>
<dbReference type="FunFam" id="3.40.50.720:FF:000173">
    <property type="entry name" value="3-oxoacyl-[acyl-carrier protein] reductase"/>
    <property type="match status" value="1"/>
</dbReference>
<dbReference type="PROSITE" id="PS00061">
    <property type="entry name" value="ADH_SHORT"/>
    <property type="match status" value="1"/>
</dbReference>
<dbReference type="PRINTS" id="PR00081">
    <property type="entry name" value="GDHRDH"/>
</dbReference>
<evidence type="ECO:0000256" key="3">
    <source>
        <dbReference type="PIRSR" id="PIRSR611284-1"/>
    </source>
</evidence>
<keyword evidence="5" id="KW-0443">Lipid metabolism</keyword>
<evidence type="ECO:0000256" key="2">
    <source>
        <dbReference type="ARBA" id="ARBA00023002"/>
    </source>
</evidence>
<dbReference type="SMART" id="SM00822">
    <property type="entry name" value="PKS_KR"/>
    <property type="match status" value="1"/>
</dbReference>
<dbReference type="Pfam" id="PF13561">
    <property type="entry name" value="adh_short_C2"/>
    <property type="match status" value="1"/>
</dbReference>